<name>A0A1I7DA72_9ACTN</name>
<organism evidence="1 2">
    <name type="scientific">Geodermatophilus amargosae</name>
    <dbReference type="NCBI Taxonomy" id="1296565"/>
    <lineage>
        <taxon>Bacteria</taxon>
        <taxon>Bacillati</taxon>
        <taxon>Actinomycetota</taxon>
        <taxon>Actinomycetes</taxon>
        <taxon>Geodermatophilales</taxon>
        <taxon>Geodermatophilaceae</taxon>
        <taxon>Geodermatophilus</taxon>
    </lineage>
</organism>
<gene>
    <name evidence="1" type="ORF">SAMN05660657_05539</name>
</gene>
<dbReference type="Proteomes" id="UP000199546">
    <property type="component" value="Unassembled WGS sequence"/>
</dbReference>
<proteinExistence type="predicted"/>
<evidence type="ECO:0000313" key="1">
    <source>
        <dbReference type="EMBL" id="SFU08581.1"/>
    </source>
</evidence>
<evidence type="ECO:0000313" key="2">
    <source>
        <dbReference type="Proteomes" id="UP000199546"/>
    </source>
</evidence>
<protein>
    <submittedName>
        <fullName evidence="1">Uncharacterized protein</fullName>
    </submittedName>
</protein>
<keyword evidence="2" id="KW-1185">Reference proteome</keyword>
<dbReference type="AlphaFoldDB" id="A0A1I7DA72"/>
<dbReference type="STRING" id="1296565.SAMN05660657_05539"/>
<dbReference type="EMBL" id="FPBA01000042">
    <property type="protein sequence ID" value="SFU08581.1"/>
    <property type="molecule type" value="Genomic_DNA"/>
</dbReference>
<accession>A0A1I7DA72</accession>
<reference evidence="2" key="1">
    <citation type="submission" date="2016-10" db="EMBL/GenBank/DDBJ databases">
        <authorList>
            <person name="Varghese N."/>
            <person name="Submissions S."/>
        </authorList>
    </citation>
    <scope>NUCLEOTIDE SEQUENCE [LARGE SCALE GENOMIC DNA]</scope>
    <source>
        <strain evidence="2">DSM 46136</strain>
    </source>
</reference>
<sequence length="107" mass="12104">MVDAVDRCRKVFPQLKGRIDLSPQVGRTRFTAHIGAAVKRDVRMTDDEGVPLWVIEKERRDSPFKVDYAMAGLISWQAYLDAIAAGDPLAQITKPKLTRVFGRVRSY</sequence>